<proteinExistence type="inferred from homology"/>
<dbReference type="CDD" id="cd07012">
    <property type="entry name" value="PBP2_Bug_TTT"/>
    <property type="match status" value="1"/>
</dbReference>
<accession>A0ABT3P116</accession>
<protein>
    <submittedName>
        <fullName evidence="3">Tripartite tricarboxylate transporter substrate binding protein</fullName>
    </submittedName>
</protein>
<keyword evidence="2" id="KW-0732">Signal</keyword>
<keyword evidence="4" id="KW-1185">Reference proteome</keyword>
<dbReference type="EMBL" id="JAPFQI010000023">
    <property type="protein sequence ID" value="MCW8087878.1"/>
    <property type="molecule type" value="Genomic_DNA"/>
</dbReference>
<feature type="signal peptide" evidence="2">
    <location>
        <begin position="1"/>
        <end position="20"/>
    </location>
</feature>
<name>A0ABT3P116_9PROT</name>
<comment type="similarity">
    <text evidence="1">Belongs to the UPF0065 (bug) family.</text>
</comment>
<dbReference type="InterPro" id="IPR005064">
    <property type="entry name" value="BUG"/>
</dbReference>
<reference evidence="3 4" key="1">
    <citation type="submission" date="2022-10" db="EMBL/GenBank/DDBJ databases">
        <title>Roseococcus glaciei nov., sp. nov., isolated from glacier.</title>
        <authorList>
            <person name="Liu Q."/>
            <person name="Xin Y.-H."/>
        </authorList>
    </citation>
    <scope>NUCLEOTIDE SEQUENCE [LARGE SCALE GENOMIC DNA]</scope>
    <source>
        <strain evidence="3 4">MDT2-1-1</strain>
    </source>
</reference>
<feature type="chain" id="PRO_5045760385" evidence="2">
    <location>
        <begin position="21"/>
        <end position="313"/>
    </location>
</feature>
<dbReference type="Proteomes" id="UP001526430">
    <property type="component" value="Unassembled WGS sequence"/>
</dbReference>
<dbReference type="SUPFAM" id="SSF53850">
    <property type="entry name" value="Periplasmic binding protein-like II"/>
    <property type="match status" value="1"/>
</dbReference>
<evidence type="ECO:0000256" key="2">
    <source>
        <dbReference type="SAM" id="SignalP"/>
    </source>
</evidence>
<organism evidence="3 4">
    <name type="scientific">Sabulicella glaciei</name>
    <dbReference type="NCBI Taxonomy" id="2984948"/>
    <lineage>
        <taxon>Bacteria</taxon>
        <taxon>Pseudomonadati</taxon>
        <taxon>Pseudomonadota</taxon>
        <taxon>Alphaproteobacteria</taxon>
        <taxon>Acetobacterales</taxon>
        <taxon>Acetobacteraceae</taxon>
        <taxon>Sabulicella</taxon>
    </lineage>
</organism>
<dbReference type="RefSeq" id="WP_301592085.1">
    <property type="nucleotide sequence ID" value="NZ_JAPFQI010000023.1"/>
</dbReference>
<sequence length="313" mass="32703">MKRLLALLLCACLAGGAARAEEPVRLLVGLAPGSAVDQMGRLLADGLAAELGRAIVVENRTGARGNVAAEALARANPDGSVLGVVSAATLVLNRHLSRRMGYDPQADLTPISRFAAQPFLVLVPPRDGPRDLGEFVEELKGKTGTCGTPGAGTQAHLVLDMLLRSVGARCDLVHYRNSASAIPDLLDGSLQVYVGSAVIGLPWVQEGRARLLAVTSRVRSTLFPEAPTVGETVPGFEAETWIALMGPRGMEEALVARIEAAAIAVARDVAVVNRLRAMFAEPVGEGRTELAATIRAQDSIWGPVARAAGVTAD</sequence>
<evidence type="ECO:0000313" key="3">
    <source>
        <dbReference type="EMBL" id="MCW8087878.1"/>
    </source>
</evidence>
<gene>
    <name evidence="3" type="ORF">OF850_19940</name>
</gene>
<dbReference type="PANTHER" id="PTHR42928:SF5">
    <property type="entry name" value="BLR1237 PROTEIN"/>
    <property type="match status" value="1"/>
</dbReference>
<dbReference type="Pfam" id="PF03401">
    <property type="entry name" value="TctC"/>
    <property type="match status" value="1"/>
</dbReference>
<dbReference type="PANTHER" id="PTHR42928">
    <property type="entry name" value="TRICARBOXYLATE-BINDING PROTEIN"/>
    <property type="match status" value="1"/>
</dbReference>
<dbReference type="Gene3D" id="3.40.190.10">
    <property type="entry name" value="Periplasmic binding protein-like II"/>
    <property type="match status" value="1"/>
</dbReference>
<evidence type="ECO:0000313" key="4">
    <source>
        <dbReference type="Proteomes" id="UP001526430"/>
    </source>
</evidence>
<dbReference type="Gene3D" id="3.40.190.150">
    <property type="entry name" value="Bordetella uptake gene, domain 1"/>
    <property type="match status" value="1"/>
</dbReference>
<dbReference type="InterPro" id="IPR042100">
    <property type="entry name" value="Bug_dom1"/>
</dbReference>
<comment type="caution">
    <text evidence="3">The sequence shown here is derived from an EMBL/GenBank/DDBJ whole genome shotgun (WGS) entry which is preliminary data.</text>
</comment>
<evidence type="ECO:0000256" key="1">
    <source>
        <dbReference type="ARBA" id="ARBA00006987"/>
    </source>
</evidence>